<dbReference type="GO" id="GO:0016740">
    <property type="term" value="F:transferase activity"/>
    <property type="evidence" value="ECO:0007669"/>
    <property type="project" value="UniProtKB-KW"/>
</dbReference>
<dbReference type="PANTHER" id="PTHR43685">
    <property type="entry name" value="GLYCOSYLTRANSFERASE"/>
    <property type="match status" value="1"/>
</dbReference>
<dbReference type="EMBL" id="SSWX01000017">
    <property type="protein sequence ID" value="THJ32128.1"/>
    <property type="molecule type" value="Genomic_DNA"/>
</dbReference>
<evidence type="ECO:0000313" key="3">
    <source>
        <dbReference type="Proteomes" id="UP000306236"/>
    </source>
</evidence>
<dbReference type="SUPFAM" id="SSF53448">
    <property type="entry name" value="Nucleotide-diphospho-sugar transferases"/>
    <property type="match status" value="1"/>
</dbReference>
<name>A0A4S5BQM9_9BURK</name>
<dbReference type="Gene3D" id="3.90.550.10">
    <property type="entry name" value="Spore Coat Polysaccharide Biosynthesis Protein SpsA, Chain A"/>
    <property type="match status" value="1"/>
</dbReference>
<dbReference type="CDD" id="cd00761">
    <property type="entry name" value="Glyco_tranf_GTA_type"/>
    <property type="match status" value="1"/>
</dbReference>
<dbReference type="OrthoDB" id="9815923at2"/>
<feature type="domain" description="Glycosyltransferase 2-like" evidence="1">
    <location>
        <begin position="9"/>
        <end position="125"/>
    </location>
</feature>
<evidence type="ECO:0000313" key="2">
    <source>
        <dbReference type="EMBL" id="THJ32128.1"/>
    </source>
</evidence>
<dbReference type="RefSeq" id="WP_136407072.1">
    <property type="nucleotide sequence ID" value="NZ_SSWX01000017.1"/>
</dbReference>
<keyword evidence="3" id="KW-1185">Reference proteome</keyword>
<organism evidence="2 3">
    <name type="scientific">Lampropedia aestuarii</name>
    <dbReference type="NCBI Taxonomy" id="2562762"/>
    <lineage>
        <taxon>Bacteria</taxon>
        <taxon>Pseudomonadati</taxon>
        <taxon>Pseudomonadota</taxon>
        <taxon>Betaproteobacteria</taxon>
        <taxon>Burkholderiales</taxon>
        <taxon>Comamonadaceae</taxon>
        <taxon>Lampropedia</taxon>
    </lineage>
</organism>
<comment type="caution">
    <text evidence="2">The sequence shown here is derived from an EMBL/GenBank/DDBJ whole genome shotgun (WGS) entry which is preliminary data.</text>
</comment>
<dbReference type="InterPro" id="IPR001173">
    <property type="entry name" value="Glyco_trans_2-like"/>
</dbReference>
<gene>
    <name evidence="2" type="ORF">E8K88_12805</name>
</gene>
<dbReference type="PANTHER" id="PTHR43685:SF2">
    <property type="entry name" value="GLYCOSYLTRANSFERASE 2-LIKE DOMAIN-CONTAINING PROTEIN"/>
    <property type="match status" value="1"/>
</dbReference>
<dbReference type="Pfam" id="PF00535">
    <property type="entry name" value="Glycos_transf_2"/>
    <property type="match status" value="1"/>
</dbReference>
<dbReference type="AlphaFoldDB" id="A0A4S5BQM9"/>
<proteinExistence type="predicted"/>
<evidence type="ECO:0000259" key="1">
    <source>
        <dbReference type="Pfam" id="PF00535"/>
    </source>
</evidence>
<dbReference type="InterPro" id="IPR029044">
    <property type="entry name" value="Nucleotide-diphossugar_trans"/>
</dbReference>
<dbReference type="InterPro" id="IPR050834">
    <property type="entry name" value="Glycosyltransf_2"/>
</dbReference>
<reference evidence="2 3" key="1">
    <citation type="submission" date="2019-04" db="EMBL/GenBank/DDBJ databases">
        <title>Lampropedia sp YIM MLB12 draf genome.</title>
        <authorList>
            <person name="Wang Y.-X."/>
        </authorList>
    </citation>
    <scope>NUCLEOTIDE SEQUENCE [LARGE SCALE GENOMIC DNA]</scope>
    <source>
        <strain evidence="2 3">YIM MLB12</strain>
    </source>
</reference>
<keyword evidence="2" id="KW-0808">Transferase</keyword>
<accession>A0A4S5BQM9</accession>
<dbReference type="Proteomes" id="UP000306236">
    <property type="component" value="Unassembled WGS sequence"/>
</dbReference>
<sequence>MQVDQPLISVVIPVFNGSAYIKNCLDGIFSQSYDRLEVIVVDDGSTDATAAIAGSYPVKLIQQKNKGVSAARNLGIHNATGQYIHFMDADDRINKDFYANLLAPIMLHGADISCGGMVNEKSKELTHSFKKVSVHTSIQKKLQVTYAGRIGYVWRYLFCSDFIRSNALTFPEGRIIEDLVFSMEAIFLSKKLVTAPNALYTYVDTSSGHVASKTEAQLKKQEEDAVFAREFRDRLARDNNFKIPGVNQGRIRYRLWRALNKVRGVSS</sequence>
<protein>
    <submittedName>
        <fullName evidence="2">Glycosyltransferase</fullName>
    </submittedName>
</protein>